<comment type="caution">
    <text evidence="1">The sequence shown here is derived from an EMBL/GenBank/DDBJ whole genome shotgun (WGS) entry which is preliminary data.</text>
</comment>
<organism evidence="1 2">
    <name type="scientific">Camellia lanceoleosa</name>
    <dbReference type="NCBI Taxonomy" id="1840588"/>
    <lineage>
        <taxon>Eukaryota</taxon>
        <taxon>Viridiplantae</taxon>
        <taxon>Streptophyta</taxon>
        <taxon>Embryophyta</taxon>
        <taxon>Tracheophyta</taxon>
        <taxon>Spermatophyta</taxon>
        <taxon>Magnoliopsida</taxon>
        <taxon>eudicotyledons</taxon>
        <taxon>Gunneridae</taxon>
        <taxon>Pentapetalae</taxon>
        <taxon>asterids</taxon>
        <taxon>Ericales</taxon>
        <taxon>Theaceae</taxon>
        <taxon>Camellia</taxon>
    </lineage>
</organism>
<protein>
    <submittedName>
        <fullName evidence="1">Synaptonemal complex protein 2</fullName>
    </submittedName>
</protein>
<proteinExistence type="predicted"/>
<name>A0ACC0GLC4_9ERIC</name>
<accession>A0ACC0GLC4</accession>
<evidence type="ECO:0000313" key="2">
    <source>
        <dbReference type="Proteomes" id="UP001060215"/>
    </source>
</evidence>
<dbReference type="Proteomes" id="UP001060215">
    <property type="component" value="Chromosome 8"/>
</dbReference>
<keyword evidence="2" id="KW-1185">Reference proteome</keyword>
<reference evidence="1 2" key="1">
    <citation type="journal article" date="2022" name="Plant J.">
        <title>Chromosome-level genome of Camellia lanceoleosa provides a valuable resource for understanding genome evolution and self-incompatibility.</title>
        <authorList>
            <person name="Gong W."/>
            <person name="Xiao S."/>
            <person name="Wang L."/>
            <person name="Liao Z."/>
            <person name="Chang Y."/>
            <person name="Mo W."/>
            <person name="Hu G."/>
            <person name="Li W."/>
            <person name="Zhao G."/>
            <person name="Zhu H."/>
            <person name="Hu X."/>
            <person name="Ji K."/>
            <person name="Xiang X."/>
            <person name="Song Q."/>
            <person name="Yuan D."/>
            <person name="Jin S."/>
            <person name="Zhang L."/>
        </authorList>
    </citation>
    <scope>NUCLEOTIDE SEQUENCE [LARGE SCALE GENOMIC DNA]</scope>
    <source>
        <strain evidence="1">SQ_2022a</strain>
    </source>
</reference>
<dbReference type="EMBL" id="CM045765">
    <property type="protein sequence ID" value="KAI8000876.1"/>
    <property type="molecule type" value="Genomic_DNA"/>
</dbReference>
<evidence type="ECO:0000313" key="1">
    <source>
        <dbReference type="EMBL" id="KAI8000876.1"/>
    </source>
</evidence>
<gene>
    <name evidence="1" type="ORF">LOK49_LG09G01393</name>
</gene>
<sequence length="199" mass="22281">MKTTLVLILSVNKGLKGKFSLINYRFPDLAAICYDAKKQYDLMLESKQLELSRHLKELSQKNDQAPPFTVYFIFVNNERASLINSGGVSIGPLMISAGGLKLGSWRVSILRKKSEQQEVEEAEDKETLVDTQQETEPEPKKEKVPPLISTDQTEDLLGLNEINPKAIEVKENNALALAIVPLAIYRCQYCAELTPSSVR</sequence>